<evidence type="ECO:0000313" key="1">
    <source>
        <dbReference type="EMBL" id="AGG90110.1"/>
    </source>
</evidence>
<dbReference type="KEGG" id="rhd:R2APBS1_3036"/>
<organism evidence="1 2">
    <name type="scientific">Rhodanobacter denitrificans</name>
    <dbReference type="NCBI Taxonomy" id="666685"/>
    <lineage>
        <taxon>Bacteria</taxon>
        <taxon>Pseudomonadati</taxon>
        <taxon>Pseudomonadota</taxon>
        <taxon>Gammaproteobacteria</taxon>
        <taxon>Lysobacterales</taxon>
        <taxon>Rhodanobacteraceae</taxon>
        <taxon>Rhodanobacter</taxon>
    </lineage>
</organism>
<protein>
    <submittedName>
        <fullName evidence="1">Uncharacterized protein</fullName>
    </submittedName>
</protein>
<dbReference type="STRING" id="666685.R2APBS1_3036"/>
<sequence precursor="true">MGFFILLIVVVVLIVVVKKGMSGGGASMSAPPGFNPTFQLKNLIAIDMSQNILMTKDGVSGRVVYTKKANILRWNKFDNNGHFGVQIHVHDLDHPMILVSFGRNSRGAHLAREEWSSRLSTWVNNS</sequence>
<name>M4NGN7_9GAMM</name>
<gene>
    <name evidence="1" type="ORF">R2APBS1_3036</name>
</gene>
<dbReference type="RefSeq" id="WP_015448536.1">
    <property type="nucleotide sequence ID" value="NC_020541.1"/>
</dbReference>
<dbReference type="HOGENOM" id="CLU_1979820_0_0_6"/>
<reference evidence="1 2" key="1">
    <citation type="submission" date="2012-04" db="EMBL/GenBank/DDBJ databases">
        <title>Complete genome of Rhodanobacter sp. 2APBS1.</title>
        <authorList>
            <consortium name="US DOE Joint Genome Institute"/>
            <person name="Huntemann M."/>
            <person name="Wei C.-L."/>
            <person name="Han J."/>
            <person name="Detter J.C."/>
            <person name="Han C."/>
            <person name="Tapia R."/>
            <person name="Munk A.C.C."/>
            <person name="Chen A."/>
            <person name="Krypides N."/>
            <person name="Mavromatis K."/>
            <person name="Markowitz V."/>
            <person name="Szeto E."/>
            <person name="Ivanova N."/>
            <person name="Mikhailova N."/>
            <person name="Ovchinnikova G."/>
            <person name="Pagani I."/>
            <person name="Pati A."/>
            <person name="Goodwin L."/>
            <person name="Peters L."/>
            <person name="Pitluck S."/>
            <person name="Woyke T."/>
            <person name="Prakash O."/>
            <person name="Elkins J."/>
            <person name="Brown S."/>
            <person name="Palumbo A."/>
            <person name="Hemme C."/>
            <person name="Zhou J."/>
            <person name="Watson D."/>
            <person name="Jardine P."/>
            <person name="Kostka J."/>
            <person name="Green S."/>
        </authorList>
    </citation>
    <scope>NUCLEOTIDE SEQUENCE [LARGE SCALE GENOMIC DNA]</scope>
    <source>
        <strain evidence="1 2">2APBS1</strain>
    </source>
</reference>
<dbReference type="Proteomes" id="UP000011859">
    <property type="component" value="Chromosome"/>
</dbReference>
<evidence type="ECO:0000313" key="2">
    <source>
        <dbReference type="Proteomes" id="UP000011859"/>
    </source>
</evidence>
<keyword evidence="2" id="KW-1185">Reference proteome</keyword>
<accession>M4NGN7</accession>
<dbReference type="AlphaFoldDB" id="M4NGN7"/>
<dbReference type="EMBL" id="CP003470">
    <property type="protein sequence ID" value="AGG90110.1"/>
    <property type="molecule type" value="Genomic_DNA"/>
</dbReference>
<proteinExistence type="predicted"/>